<dbReference type="InParanoid" id="B8C4F0"/>
<feature type="compositionally biased region" description="Polar residues" evidence="1">
    <location>
        <begin position="54"/>
        <end position="72"/>
    </location>
</feature>
<keyword evidence="3" id="KW-0732">Signal</keyword>
<feature type="chain" id="PRO_5002869017" description="SEA domain-containing protein" evidence="3">
    <location>
        <begin position="18"/>
        <end position="478"/>
    </location>
</feature>
<keyword evidence="2" id="KW-0812">Transmembrane</keyword>
<organism evidence="4 5">
    <name type="scientific">Thalassiosira pseudonana</name>
    <name type="common">Marine diatom</name>
    <name type="synonym">Cyclotella nana</name>
    <dbReference type="NCBI Taxonomy" id="35128"/>
    <lineage>
        <taxon>Eukaryota</taxon>
        <taxon>Sar</taxon>
        <taxon>Stramenopiles</taxon>
        <taxon>Ochrophyta</taxon>
        <taxon>Bacillariophyta</taxon>
        <taxon>Coscinodiscophyceae</taxon>
        <taxon>Thalassiosirophycidae</taxon>
        <taxon>Thalassiosirales</taxon>
        <taxon>Thalassiosiraceae</taxon>
        <taxon>Thalassiosira</taxon>
    </lineage>
</organism>
<dbReference type="RefSeq" id="XP_002291209.1">
    <property type="nucleotide sequence ID" value="XM_002291173.1"/>
</dbReference>
<evidence type="ECO:0000256" key="3">
    <source>
        <dbReference type="SAM" id="SignalP"/>
    </source>
</evidence>
<protein>
    <recommendedName>
        <fullName evidence="6">SEA domain-containing protein</fullName>
    </recommendedName>
</protein>
<name>B8C4F0_THAPS</name>
<keyword evidence="2" id="KW-1133">Transmembrane helix</keyword>
<dbReference type="Proteomes" id="UP000001449">
    <property type="component" value="Chromosome 6"/>
</dbReference>
<evidence type="ECO:0008006" key="6">
    <source>
        <dbReference type="Google" id="ProtNLM"/>
    </source>
</evidence>
<keyword evidence="5" id="KW-1185">Reference proteome</keyword>
<dbReference type="PaxDb" id="35128-Thaps6473"/>
<feature type="signal peptide" evidence="3">
    <location>
        <begin position="1"/>
        <end position="17"/>
    </location>
</feature>
<dbReference type="AlphaFoldDB" id="B8C4F0"/>
<reference evidence="4 5" key="2">
    <citation type="journal article" date="2008" name="Nature">
        <title>The Phaeodactylum genome reveals the evolutionary history of diatom genomes.</title>
        <authorList>
            <person name="Bowler C."/>
            <person name="Allen A.E."/>
            <person name="Badger J.H."/>
            <person name="Grimwood J."/>
            <person name="Jabbari K."/>
            <person name="Kuo A."/>
            <person name="Maheswari U."/>
            <person name="Martens C."/>
            <person name="Maumus F."/>
            <person name="Otillar R.P."/>
            <person name="Rayko E."/>
            <person name="Salamov A."/>
            <person name="Vandepoele K."/>
            <person name="Beszteri B."/>
            <person name="Gruber A."/>
            <person name="Heijde M."/>
            <person name="Katinka M."/>
            <person name="Mock T."/>
            <person name="Valentin K."/>
            <person name="Verret F."/>
            <person name="Berges J.A."/>
            <person name="Brownlee C."/>
            <person name="Cadoret J.P."/>
            <person name="Chiovitti A."/>
            <person name="Choi C.J."/>
            <person name="Coesel S."/>
            <person name="De Martino A."/>
            <person name="Detter J.C."/>
            <person name="Durkin C."/>
            <person name="Falciatore A."/>
            <person name="Fournet J."/>
            <person name="Haruta M."/>
            <person name="Huysman M.J."/>
            <person name="Jenkins B.D."/>
            <person name="Jiroutova K."/>
            <person name="Jorgensen R.E."/>
            <person name="Joubert Y."/>
            <person name="Kaplan A."/>
            <person name="Kroger N."/>
            <person name="Kroth P.G."/>
            <person name="La Roche J."/>
            <person name="Lindquist E."/>
            <person name="Lommer M."/>
            <person name="Martin-Jezequel V."/>
            <person name="Lopez P.J."/>
            <person name="Lucas S."/>
            <person name="Mangogna M."/>
            <person name="McGinnis K."/>
            <person name="Medlin L.K."/>
            <person name="Montsant A."/>
            <person name="Oudot-Le Secq M.P."/>
            <person name="Napoli C."/>
            <person name="Obornik M."/>
            <person name="Parker M.S."/>
            <person name="Petit J.L."/>
            <person name="Porcel B.M."/>
            <person name="Poulsen N."/>
            <person name="Robison M."/>
            <person name="Rychlewski L."/>
            <person name="Rynearson T.A."/>
            <person name="Schmutz J."/>
            <person name="Shapiro H."/>
            <person name="Siaut M."/>
            <person name="Stanley M."/>
            <person name="Sussman M.R."/>
            <person name="Taylor A.R."/>
            <person name="Vardi A."/>
            <person name="von Dassow P."/>
            <person name="Vyverman W."/>
            <person name="Willis A."/>
            <person name="Wyrwicz L.S."/>
            <person name="Rokhsar D.S."/>
            <person name="Weissenbach J."/>
            <person name="Armbrust E.V."/>
            <person name="Green B.R."/>
            <person name="Van de Peer Y."/>
            <person name="Grigoriev I.V."/>
        </authorList>
    </citation>
    <scope>NUCLEOTIDE SEQUENCE [LARGE SCALE GENOMIC DNA]</scope>
    <source>
        <strain evidence="4 5">CCMP1335</strain>
    </source>
</reference>
<evidence type="ECO:0000313" key="4">
    <source>
        <dbReference type="EMBL" id="EED91316.1"/>
    </source>
</evidence>
<dbReference type="EMBL" id="CM000643">
    <property type="protein sequence ID" value="EED91316.1"/>
    <property type="molecule type" value="Genomic_DNA"/>
</dbReference>
<reference evidence="4 5" key="1">
    <citation type="journal article" date="2004" name="Science">
        <title>The genome of the diatom Thalassiosira pseudonana: ecology, evolution, and metabolism.</title>
        <authorList>
            <person name="Armbrust E.V."/>
            <person name="Berges J.A."/>
            <person name="Bowler C."/>
            <person name="Green B.R."/>
            <person name="Martinez D."/>
            <person name="Putnam N.H."/>
            <person name="Zhou S."/>
            <person name="Allen A.E."/>
            <person name="Apt K.E."/>
            <person name="Bechner M."/>
            <person name="Brzezinski M.A."/>
            <person name="Chaal B.K."/>
            <person name="Chiovitti A."/>
            <person name="Davis A.K."/>
            <person name="Demarest M.S."/>
            <person name="Detter J.C."/>
            <person name="Glavina T."/>
            <person name="Goodstein D."/>
            <person name="Hadi M.Z."/>
            <person name="Hellsten U."/>
            <person name="Hildebrand M."/>
            <person name="Jenkins B.D."/>
            <person name="Jurka J."/>
            <person name="Kapitonov V.V."/>
            <person name="Kroger N."/>
            <person name="Lau W.W."/>
            <person name="Lane T.W."/>
            <person name="Larimer F.W."/>
            <person name="Lippmeier J.C."/>
            <person name="Lucas S."/>
            <person name="Medina M."/>
            <person name="Montsant A."/>
            <person name="Obornik M."/>
            <person name="Parker M.S."/>
            <person name="Palenik B."/>
            <person name="Pazour G.J."/>
            <person name="Richardson P.M."/>
            <person name="Rynearson T.A."/>
            <person name="Saito M.A."/>
            <person name="Schwartz D.C."/>
            <person name="Thamatrakoln K."/>
            <person name="Valentin K."/>
            <person name="Vardi A."/>
            <person name="Wilkerson F.P."/>
            <person name="Rokhsar D.S."/>
        </authorList>
    </citation>
    <scope>NUCLEOTIDE SEQUENCE [LARGE SCALE GENOMIC DNA]</scope>
    <source>
        <strain evidence="4 5">CCMP1335</strain>
    </source>
</reference>
<gene>
    <name evidence="4" type="ORF">THAPSDRAFT_6473</name>
</gene>
<feature type="region of interest" description="Disordered" evidence="1">
    <location>
        <begin position="47"/>
        <end position="72"/>
    </location>
</feature>
<feature type="transmembrane region" description="Helical" evidence="2">
    <location>
        <begin position="308"/>
        <end position="330"/>
    </location>
</feature>
<evidence type="ECO:0000256" key="2">
    <source>
        <dbReference type="SAM" id="Phobius"/>
    </source>
</evidence>
<dbReference type="GeneID" id="7444574"/>
<dbReference type="KEGG" id="tps:THAPSDRAFT_6473"/>
<keyword evidence="2" id="KW-0472">Membrane</keyword>
<evidence type="ECO:0000313" key="5">
    <source>
        <dbReference type="Proteomes" id="UP000001449"/>
    </source>
</evidence>
<sequence>MIYLILLTAFLIRHSLATLSSGATPESRSRARDMIAQRRSLIVSPEEDVETPPTLMSYNPHSSTTKQRVLKPATSTAEDGMFTTEGQNKGASLSSAAPVSATINPYANRNNTLVPSSAPSLTLSYVPTPLLTSYPTIIDLTLVPVSPMPSIFHKKSIQISGGSSKLLTLSLRVFLPESNILDDEAVSNFENVAKGFILSHINDIMNLPKDITVDVNRVTITSQVFAWKRQPAFRSLAATGLDVYFEADALVTGLVTKERLEKEVQSTFDQYQDLFRSSLVLYGAPSLPSNLPREDDEPSSVSFDSISITLGVVAVCSGMMAVVIAALMYLRKSKHLVALESSVVEVRPKEKSILATGSTPYPIQKQRLERLDEEQMSWDDISSNSSSGTSTNDLDLSYDNSFVNSLLFCPSVDVEKRVVDINDMFNCDQSTIGDGDNGTYNDDTSYESEKGMITSTVHFSLTKGDLQEFDEDVRRAEC</sequence>
<evidence type="ECO:0000256" key="1">
    <source>
        <dbReference type="SAM" id="MobiDB-lite"/>
    </source>
</evidence>
<proteinExistence type="predicted"/>
<accession>B8C4F0</accession>
<dbReference type="HOGENOM" id="CLU_571778_0_0_1"/>